<dbReference type="FunFam" id="3.80.10.10:FF:000213">
    <property type="entry name" value="Tyrosine-sulfated glycopeptide receptor 1"/>
    <property type="match status" value="1"/>
</dbReference>
<dbReference type="InterPro" id="IPR032675">
    <property type="entry name" value="LRR_dom_sf"/>
</dbReference>
<keyword evidence="6" id="KW-0732">Signal</keyword>
<sequence>MLQLESLDLSYNKLSGEIPPAMAQMSFLEVLNLSYNNLSGMIPQSSQFLTFPDTSFLGNDGLCGKPLQHLYDANHAPSAAGIPGSSNGLNWKILSVEAGVVSGLVMVFATTLLWGNGRSHGSIVEATEDEGPVEEVGAACLMAMLGNDDFCCSADLFSNHLLHGHCLLLIAIILATISQGSCLCRKEQSDALLRLKASFRFDDSSSIYCGWPQSSLVSWKVNTNCCTWEGVTCNGKSGYVTALDLSFLCISGNLSSSDIFKLTSLRSLSLAFNNFDASPWPTPGFEKLTHLEYLDLSYSGLSGDLHIENGQLSKLVTLNLSGLHLQYLSLEALIDNLGSLHELQLDETNVSVTPADLAHASYTNTRYTPSGLKELSMGSCITNNSLDTVFTSLLFHSKLANLVKLDLYCVDLKNMSLHALIDSLENLQELFLANVNISVSPTYMSYASSTNTTSSLKVLFMDDCIVTGGHFDTALTNIRFRSMLANLITLYLLEFDLKNLSLHALIGSFSNLENLILEDVSISFSPTHLAHASSTNTTSGLKELGMYECTITGGGGHFDAVLPNPVLANLVTLDLFSFDLRNLSLHNLIGSFGNLENLYLEDVSISVLPTDLAHASSTNTTLGLKELRMQGCTITGGHFDAVLTKLPFLSKLILDGTKFSGPVPLPERFAEFSSLTVLSLRSCGLTGTFPSWIFHIKSLMSLDASSNDNLCGELPEFRLASALQVLILTGTKFGGVIPKSIASLGNLTELDLSNCQFHGLIPPFTQWPMISSIDLSGNNLTGSLPSDGYLALHNLDKVVLSTNSISGVIPASLFSLPSLESLDLSQNNFTGNFLLYPNISSNLRKIDLSNNKLQGPIPKLLSDLVGVHWLDLSSNNFTGTVNLSFIKNYWELDYLSLSYNKLSIVEEDGNQSYVGYPIIHELNLVSCNLTSVPKFLMHQRMIYDLDLSNNNIVGRIPDWIWGTGGSFGNSLNLSHNLFSSIATNLSNVSLYDLDIHSNNIEELSHYLHCKLTNWTTPITISILLSHRSFGHTLEVPHSICDATDIQILDLSFNNFSGLIPACLLKRNKHIEVLNLKGNNFHGSLSEDIHVECALQVIDLNGNMLEGKLPVSMINCQMLQVLDVGNNMIMDTFPEWLGVLPLLKVLVLHSNRFHGSLGTYVEIIAPSSASSAAASPYYRPYYKESVTVTLKGQETTLVQILSVFMTLDLSNNSFEGIIPNEIGDLKFLKELNLSRNAFTGGIPPRIANMLQLESLDLSCNKLSGEIPPAMAQMSFLEVLNLSYNNLSGMIPQSSQFLTFPDTSFLGNDGLCGKPLQRLCDANHAPSAAGSPGSSKGLNWEILSVEAGVVSGLVMVFSTTLLWGKGRRWVYWQVDKFLLDALEPWFRGRRN</sequence>
<dbReference type="SMART" id="SM00369">
    <property type="entry name" value="LRR_TYP"/>
    <property type="match status" value="12"/>
</dbReference>
<dbReference type="InterPro" id="IPR003591">
    <property type="entry name" value="Leu-rich_rpt_typical-subtyp"/>
</dbReference>
<dbReference type="InterPro" id="IPR001611">
    <property type="entry name" value="Leu-rich_rpt"/>
</dbReference>
<protein>
    <recommendedName>
        <fullName evidence="12">Leucine-rich repeat-containing N-terminal plant-type domain-containing protein</fullName>
    </recommendedName>
</protein>
<evidence type="ECO:0000256" key="1">
    <source>
        <dbReference type="ARBA" id="ARBA00004251"/>
    </source>
</evidence>
<dbReference type="PANTHER" id="PTHR48061:SF14">
    <property type="entry name" value="LEUCINE-RICH REPEAT-CONTAINING N-TERMINAL PLANT-TYPE DOMAIN-CONTAINING PROTEIN"/>
    <property type="match status" value="1"/>
</dbReference>
<evidence type="ECO:0000256" key="6">
    <source>
        <dbReference type="ARBA" id="ARBA00022729"/>
    </source>
</evidence>
<comment type="similarity">
    <text evidence="2">Belongs to the RLP family.</text>
</comment>
<dbReference type="FunFam" id="3.80.10.10:FF:000041">
    <property type="entry name" value="LRR receptor-like serine/threonine-protein kinase ERECTA"/>
    <property type="match status" value="1"/>
</dbReference>
<dbReference type="Gene3D" id="3.80.10.10">
    <property type="entry name" value="Ribonuclease Inhibitor"/>
    <property type="match status" value="4"/>
</dbReference>
<dbReference type="Pfam" id="PF08263">
    <property type="entry name" value="LRRNT_2"/>
    <property type="match status" value="1"/>
</dbReference>
<keyword evidence="14" id="KW-1185">Reference proteome</keyword>
<dbReference type="SUPFAM" id="SSF52058">
    <property type="entry name" value="L domain-like"/>
    <property type="match status" value="4"/>
</dbReference>
<comment type="subcellular location">
    <subcellularLocation>
        <location evidence="1">Cell membrane</location>
        <topology evidence="1">Single-pass type I membrane protein</topology>
    </subcellularLocation>
</comment>
<evidence type="ECO:0000256" key="4">
    <source>
        <dbReference type="ARBA" id="ARBA00022614"/>
    </source>
</evidence>
<dbReference type="PANTHER" id="PTHR48061">
    <property type="entry name" value="LEUCINE-RICH REPEAT RECEPTOR PROTEIN KINASE EMS1-LIKE-RELATED"/>
    <property type="match status" value="1"/>
</dbReference>
<dbReference type="Proteomes" id="UP001341281">
    <property type="component" value="Chromosome 09"/>
</dbReference>
<evidence type="ECO:0000313" key="13">
    <source>
        <dbReference type="EMBL" id="WVZ92734.1"/>
    </source>
</evidence>
<keyword evidence="3" id="KW-1003">Cell membrane</keyword>
<evidence type="ECO:0000256" key="7">
    <source>
        <dbReference type="ARBA" id="ARBA00022737"/>
    </source>
</evidence>
<keyword evidence="7" id="KW-0677">Repeat</keyword>
<keyword evidence="11" id="KW-0325">Glycoprotein</keyword>
<gene>
    <name evidence="13" type="ORF">U9M48_038778</name>
</gene>
<evidence type="ECO:0000256" key="11">
    <source>
        <dbReference type="ARBA" id="ARBA00023180"/>
    </source>
</evidence>
<feature type="domain" description="Leucine-rich repeat-containing N-terminal plant-type" evidence="12">
    <location>
        <begin position="187"/>
        <end position="234"/>
    </location>
</feature>
<evidence type="ECO:0000313" key="14">
    <source>
        <dbReference type="Proteomes" id="UP001341281"/>
    </source>
</evidence>
<evidence type="ECO:0000256" key="10">
    <source>
        <dbReference type="ARBA" id="ARBA00023170"/>
    </source>
</evidence>
<organism evidence="13 14">
    <name type="scientific">Paspalum notatum var. saurae</name>
    <dbReference type="NCBI Taxonomy" id="547442"/>
    <lineage>
        <taxon>Eukaryota</taxon>
        <taxon>Viridiplantae</taxon>
        <taxon>Streptophyta</taxon>
        <taxon>Embryophyta</taxon>
        <taxon>Tracheophyta</taxon>
        <taxon>Spermatophyta</taxon>
        <taxon>Magnoliopsida</taxon>
        <taxon>Liliopsida</taxon>
        <taxon>Poales</taxon>
        <taxon>Poaceae</taxon>
        <taxon>PACMAD clade</taxon>
        <taxon>Panicoideae</taxon>
        <taxon>Andropogonodae</taxon>
        <taxon>Paspaleae</taxon>
        <taxon>Paspalinae</taxon>
        <taxon>Paspalum</taxon>
    </lineage>
</organism>
<evidence type="ECO:0000256" key="8">
    <source>
        <dbReference type="ARBA" id="ARBA00022989"/>
    </source>
</evidence>
<dbReference type="Pfam" id="PF13855">
    <property type="entry name" value="LRR_8"/>
    <property type="match status" value="1"/>
</dbReference>
<accession>A0AAQ3UJ91</accession>
<evidence type="ECO:0000256" key="5">
    <source>
        <dbReference type="ARBA" id="ARBA00022692"/>
    </source>
</evidence>
<keyword evidence="10" id="KW-0675">Receptor</keyword>
<evidence type="ECO:0000256" key="9">
    <source>
        <dbReference type="ARBA" id="ARBA00023136"/>
    </source>
</evidence>
<dbReference type="InterPro" id="IPR046956">
    <property type="entry name" value="RLP23-like"/>
</dbReference>
<evidence type="ECO:0000259" key="12">
    <source>
        <dbReference type="Pfam" id="PF08263"/>
    </source>
</evidence>
<dbReference type="SUPFAM" id="SSF52047">
    <property type="entry name" value="RNI-like"/>
    <property type="match status" value="1"/>
</dbReference>
<evidence type="ECO:0000256" key="2">
    <source>
        <dbReference type="ARBA" id="ARBA00009592"/>
    </source>
</evidence>
<proteinExistence type="inferred from homology"/>
<dbReference type="EMBL" id="CP144753">
    <property type="protein sequence ID" value="WVZ92734.1"/>
    <property type="molecule type" value="Genomic_DNA"/>
</dbReference>
<name>A0AAQ3UJ91_PASNO</name>
<keyword evidence="4" id="KW-0433">Leucine-rich repeat</keyword>
<keyword evidence="8" id="KW-1133">Transmembrane helix</keyword>
<dbReference type="GO" id="GO:0005886">
    <property type="term" value="C:plasma membrane"/>
    <property type="evidence" value="ECO:0007669"/>
    <property type="project" value="UniProtKB-SubCell"/>
</dbReference>
<keyword evidence="9" id="KW-0472">Membrane</keyword>
<dbReference type="Pfam" id="PF00560">
    <property type="entry name" value="LRR_1"/>
    <property type="match status" value="11"/>
</dbReference>
<keyword evidence="5" id="KW-0812">Transmembrane</keyword>
<dbReference type="InterPro" id="IPR013210">
    <property type="entry name" value="LRR_N_plant-typ"/>
</dbReference>
<reference evidence="13 14" key="1">
    <citation type="submission" date="2024-02" db="EMBL/GenBank/DDBJ databases">
        <title>High-quality chromosome-scale genome assembly of Pensacola bahiagrass (Paspalum notatum Flugge var. saurae).</title>
        <authorList>
            <person name="Vega J.M."/>
            <person name="Podio M."/>
            <person name="Orjuela J."/>
            <person name="Siena L.A."/>
            <person name="Pessino S.C."/>
            <person name="Combes M.C."/>
            <person name="Mariac C."/>
            <person name="Albertini E."/>
            <person name="Pupilli F."/>
            <person name="Ortiz J.P.A."/>
            <person name="Leblanc O."/>
        </authorList>
    </citation>
    <scope>NUCLEOTIDE SEQUENCE [LARGE SCALE GENOMIC DNA]</scope>
    <source>
        <strain evidence="13">R1</strain>
        <tissue evidence="13">Leaf</tissue>
    </source>
</reference>
<evidence type="ECO:0000256" key="3">
    <source>
        <dbReference type="ARBA" id="ARBA00022475"/>
    </source>
</evidence>
<dbReference type="PROSITE" id="PS51450">
    <property type="entry name" value="LRR"/>
    <property type="match status" value="1"/>
</dbReference>